<dbReference type="PANTHER" id="PTHR34502:SF5">
    <property type="entry name" value="DUF6594 DOMAIN-CONTAINING PROTEIN"/>
    <property type="match status" value="1"/>
</dbReference>
<feature type="domain" description="DUF6594" evidence="2">
    <location>
        <begin position="15"/>
        <end position="293"/>
    </location>
</feature>
<dbReference type="AlphaFoldDB" id="A0AA39V6Z8"/>
<evidence type="ECO:0000313" key="3">
    <source>
        <dbReference type="EMBL" id="KAK0509175.1"/>
    </source>
</evidence>
<keyword evidence="1" id="KW-1133">Transmembrane helix</keyword>
<dbReference type="InterPro" id="IPR046529">
    <property type="entry name" value="DUF6594"/>
</dbReference>
<dbReference type="Pfam" id="PF20237">
    <property type="entry name" value="DUF6594"/>
    <property type="match status" value="1"/>
</dbReference>
<dbReference type="PANTHER" id="PTHR34502">
    <property type="entry name" value="DUF6594 DOMAIN-CONTAINING PROTEIN-RELATED"/>
    <property type="match status" value="1"/>
</dbReference>
<evidence type="ECO:0000259" key="2">
    <source>
        <dbReference type="Pfam" id="PF20237"/>
    </source>
</evidence>
<feature type="transmembrane region" description="Helical" evidence="1">
    <location>
        <begin position="256"/>
        <end position="275"/>
    </location>
</feature>
<keyword evidence="4" id="KW-1185">Reference proteome</keyword>
<evidence type="ECO:0000256" key="1">
    <source>
        <dbReference type="SAM" id="Phobius"/>
    </source>
</evidence>
<feature type="transmembrane region" description="Helical" evidence="1">
    <location>
        <begin position="281"/>
        <end position="298"/>
    </location>
</feature>
<feature type="transmembrane region" description="Helical" evidence="1">
    <location>
        <begin position="226"/>
        <end position="249"/>
    </location>
</feature>
<evidence type="ECO:0000313" key="4">
    <source>
        <dbReference type="Proteomes" id="UP001166286"/>
    </source>
</evidence>
<gene>
    <name evidence="3" type="ORF">JMJ35_008546</name>
</gene>
<comment type="caution">
    <text evidence="3">The sequence shown here is derived from an EMBL/GenBank/DDBJ whole genome shotgun (WGS) entry which is preliminary data.</text>
</comment>
<proteinExistence type="predicted"/>
<accession>A0AA39V6Z8</accession>
<dbReference type="EMBL" id="JAFEKC020000019">
    <property type="protein sequence ID" value="KAK0509175.1"/>
    <property type="molecule type" value="Genomic_DNA"/>
</dbReference>
<dbReference type="Proteomes" id="UP001166286">
    <property type="component" value="Unassembled WGS sequence"/>
</dbReference>
<keyword evidence="1" id="KW-0812">Transmembrane</keyword>
<reference evidence="3" key="1">
    <citation type="submission" date="2023-03" db="EMBL/GenBank/DDBJ databases">
        <title>Complete genome of Cladonia borealis.</title>
        <authorList>
            <person name="Park H."/>
        </authorList>
    </citation>
    <scope>NUCLEOTIDE SEQUENCE</scope>
    <source>
        <strain evidence="3">ANT050790</strain>
    </source>
</reference>
<organism evidence="3 4">
    <name type="scientific">Cladonia borealis</name>
    <dbReference type="NCBI Taxonomy" id="184061"/>
    <lineage>
        <taxon>Eukaryota</taxon>
        <taxon>Fungi</taxon>
        <taxon>Dikarya</taxon>
        <taxon>Ascomycota</taxon>
        <taxon>Pezizomycotina</taxon>
        <taxon>Lecanoromycetes</taxon>
        <taxon>OSLEUM clade</taxon>
        <taxon>Lecanoromycetidae</taxon>
        <taxon>Lecanorales</taxon>
        <taxon>Lecanorineae</taxon>
        <taxon>Cladoniaceae</taxon>
        <taxon>Cladonia</taxon>
    </lineage>
</organism>
<protein>
    <recommendedName>
        <fullName evidence="2">DUF6594 domain-containing protein</fullName>
    </recommendedName>
</protein>
<name>A0AA39V6Z8_9LECA</name>
<keyword evidence="1" id="KW-0472">Membrane</keyword>
<sequence>MSSSQTQASSQGSWLRVAALMGCKPELAILRKFGKLNILRLLEMQSDLIEQEDKFEFICSLDAKEECSITQSYQNNWEELNESQGLGGSQQRDAWRKLRSGLEAYSKCTVNSALMQQIEISKQQGPSAHDMKLLREWLKSSDGNNSALRGYGWDAWEVQNRRDRNTEVDFLVLSSKHRQRDRFERWTGDKLLSIFHRLLGKRFKNTFVMDEELGVTEYRDAGISTAADIICTLLAPLLTTIPMFVLYFVKDIEKRLGIIMGFTMIFSISLAMFSSARRIEVFAATSAFAAVQVVYGAVN</sequence>